<comment type="caution">
    <text evidence="1">The sequence shown here is derived from an EMBL/GenBank/DDBJ whole genome shotgun (WGS) entry which is preliminary data.</text>
</comment>
<keyword evidence="2" id="KW-1185">Reference proteome</keyword>
<dbReference type="EMBL" id="PRDL01000001">
    <property type="protein sequence ID" value="MBE8715942.1"/>
    <property type="molecule type" value="Genomic_DNA"/>
</dbReference>
<reference evidence="1" key="1">
    <citation type="submission" date="2018-07" db="EMBL/GenBank/DDBJ databases">
        <title>Genome assembly of strain Ka43.</title>
        <authorList>
            <person name="Kukolya J."/>
            <person name="Nagy I."/>
            <person name="Horvath B."/>
            <person name="Toth A."/>
        </authorList>
    </citation>
    <scope>NUCLEOTIDE SEQUENCE</scope>
    <source>
        <strain evidence="1">KB43</strain>
    </source>
</reference>
<organism evidence="1 2">
    <name type="scientific">Cellvibrio polysaccharolyticus</name>
    <dbReference type="NCBI Taxonomy" id="2082724"/>
    <lineage>
        <taxon>Bacteria</taxon>
        <taxon>Pseudomonadati</taxon>
        <taxon>Pseudomonadota</taxon>
        <taxon>Gammaproteobacteria</taxon>
        <taxon>Cellvibrionales</taxon>
        <taxon>Cellvibrionaceae</taxon>
        <taxon>Cellvibrio</taxon>
    </lineage>
</organism>
<accession>A0A928V0A3</accession>
<protein>
    <recommendedName>
        <fullName evidence="3">PEGA domain-containing protein</fullName>
    </recommendedName>
</protein>
<gene>
    <name evidence="1" type="ORF">C4F51_01905</name>
</gene>
<evidence type="ECO:0008006" key="3">
    <source>
        <dbReference type="Google" id="ProtNLM"/>
    </source>
</evidence>
<sequence>MVLLRKNNPQKINLQTAAELSAEGFSKMSRLVVRRTKALWQDRVRDYTIFVDGNEVGRIGNDTKAIIQVEPGAHTVCLKIDWCHSPEVKVLISPGETVHLECGPNANPFLVLFYIAFWKDKYIWLRQAHGSIL</sequence>
<dbReference type="Proteomes" id="UP000652567">
    <property type="component" value="Unassembled WGS sequence"/>
</dbReference>
<name>A0A928V0A3_9GAMM</name>
<evidence type="ECO:0000313" key="1">
    <source>
        <dbReference type="EMBL" id="MBE8715942.1"/>
    </source>
</evidence>
<evidence type="ECO:0000313" key="2">
    <source>
        <dbReference type="Proteomes" id="UP000652567"/>
    </source>
</evidence>
<proteinExistence type="predicted"/>
<dbReference type="AlphaFoldDB" id="A0A928V0A3"/>